<evidence type="ECO:0000256" key="11">
    <source>
        <dbReference type="ARBA" id="ARBA00022840"/>
    </source>
</evidence>
<name>A0A1R1MMX9_9BACT</name>
<keyword evidence="18" id="KW-1185">Reference proteome</keyword>
<dbReference type="RefSeq" id="WP_076712373.1">
    <property type="nucleotide sequence ID" value="NZ_MOEN01000004.1"/>
</dbReference>
<dbReference type="STRING" id="1914305.BLW93_01615"/>
<keyword evidence="7 16" id="KW-0963">Cytoplasm</keyword>
<comment type="pathway">
    <text evidence="4 16">Cofactor biosynthesis; coenzyme A biosynthesis; CoA from (R)-pantothenate: step 1/5.</text>
</comment>
<comment type="cofactor">
    <cofactor evidence="16">
        <name>NH4(+)</name>
        <dbReference type="ChEBI" id="CHEBI:28938"/>
    </cofactor>
    <cofactor evidence="16">
        <name>K(+)</name>
        <dbReference type="ChEBI" id="CHEBI:29103"/>
    </cofactor>
    <text evidence="16">A monovalent cation. Ammonium or potassium.</text>
</comment>
<keyword evidence="13 16" id="KW-0173">Coenzyme A biosynthesis</keyword>
<gene>
    <name evidence="16" type="primary">coaX</name>
    <name evidence="17" type="ORF">BLW93_01615</name>
</gene>
<dbReference type="GO" id="GO:0005737">
    <property type="term" value="C:cytoplasm"/>
    <property type="evidence" value="ECO:0007669"/>
    <property type="project" value="UniProtKB-SubCell"/>
</dbReference>
<dbReference type="EMBL" id="MOEN01000004">
    <property type="protein sequence ID" value="OMH41044.1"/>
    <property type="molecule type" value="Genomic_DNA"/>
</dbReference>
<comment type="cofactor">
    <cofactor evidence="2">
        <name>K(+)</name>
        <dbReference type="ChEBI" id="CHEBI:29103"/>
    </cofactor>
</comment>
<dbReference type="InterPro" id="IPR004619">
    <property type="entry name" value="Type_III_PanK"/>
</dbReference>
<evidence type="ECO:0000256" key="12">
    <source>
        <dbReference type="ARBA" id="ARBA00022958"/>
    </source>
</evidence>
<feature type="binding site" evidence="16">
    <location>
        <begin position="86"/>
        <end position="89"/>
    </location>
    <ligand>
        <name>substrate</name>
    </ligand>
</feature>
<protein>
    <recommendedName>
        <fullName evidence="15 16">Type III pantothenate kinase</fullName>
        <ecNumber evidence="6 16">2.7.1.33</ecNumber>
    </recommendedName>
    <alternativeName>
        <fullName evidence="16">PanK-III</fullName>
    </alternativeName>
    <alternativeName>
        <fullName evidence="16">Pantothenic acid kinase</fullName>
    </alternativeName>
</protein>
<dbReference type="OrthoDB" id="14683at2"/>
<organism evidence="17 18">
    <name type="scientific">Desulfurobacterium indicum</name>
    <dbReference type="NCBI Taxonomy" id="1914305"/>
    <lineage>
        <taxon>Bacteria</taxon>
        <taxon>Pseudomonadati</taxon>
        <taxon>Aquificota</taxon>
        <taxon>Aquificia</taxon>
        <taxon>Desulfurobacteriales</taxon>
        <taxon>Desulfurobacteriaceae</taxon>
        <taxon>Desulfurobacterium</taxon>
    </lineage>
</organism>
<dbReference type="PANTHER" id="PTHR34265">
    <property type="entry name" value="TYPE III PANTOTHENATE KINASE"/>
    <property type="match status" value="1"/>
</dbReference>
<comment type="subcellular location">
    <subcellularLocation>
        <location evidence="3 16">Cytoplasm</location>
    </subcellularLocation>
</comment>
<evidence type="ECO:0000256" key="10">
    <source>
        <dbReference type="ARBA" id="ARBA00022777"/>
    </source>
</evidence>
<evidence type="ECO:0000256" key="9">
    <source>
        <dbReference type="ARBA" id="ARBA00022741"/>
    </source>
</evidence>
<sequence>MVVLIDAGNTFVKAVIWDGKAFENLIRIPTKEAEQSFPLKGKKAIISSVVPSLKRTFEEAFESVTFINVSIPLPVRIDYKNPERLGADRIALACGVLDYGDSGIVVSAGTTVVVDIVIEKTFIGGIILPGVKAIHRALNLVTEQLPEVEDKFTDTFPGKSTAECIKAGTTLAMKGAIKEITQKYPELPVIFTGGYGNKLRESMGKGIYDPFLIFKGLVKISEEK</sequence>
<comment type="subunit">
    <text evidence="5 16">Homodimer.</text>
</comment>
<comment type="caution">
    <text evidence="17">The sequence shown here is derived from an EMBL/GenBank/DDBJ whole genome shotgun (WGS) entry which is preliminary data.</text>
</comment>
<feature type="active site" description="Proton acceptor" evidence="16">
    <location>
        <position position="88"/>
    </location>
</feature>
<evidence type="ECO:0000256" key="7">
    <source>
        <dbReference type="ARBA" id="ARBA00022490"/>
    </source>
</evidence>
<keyword evidence="12 16" id="KW-0630">Potassium</keyword>
<feature type="binding site" evidence="16">
    <location>
        <position position="110"/>
    </location>
    <ligand>
        <name>ATP</name>
        <dbReference type="ChEBI" id="CHEBI:30616"/>
    </ligand>
</feature>
<comment type="function">
    <text evidence="16">Catalyzes the phosphorylation of pantothenate (Pan), the first step in CoA biosynthesis.</text>
</comment>
<reference evidence="17 18" key="1">
    <citation type="submission" date="2016-10" db="EMBL/GenBank/DDBJ databases">
        <title>Genome sequence of a sulfur-reducing bacterium Desulfurobacterium indicum K6013.</title>
        <authorList>
            <person name="Cao J."/>
            <person name="Shao Z."/>
            <person name="Alain K."/>
            <person name="Jebbar M."/>
        </authorList>
    </citation>
    <scope>NUCLEOTIDE SEQUENCE [LARGE SCALE GENOMIC DNA]</scope>
    <source>
        <strain evidence="17 18">K6013</strain>
    </source>
</reference>
<dbReference type="GO" id="GO:0004594">
    <property type="term" value="F:pantothenate kinase activity"/>
    <property type="evidence" value="ECO:0007669"/>
    <property type="project" value="UniProtKB-UniRule"/>
</dbReference>
<evidence type="ECO:0000256" key="15">
    <source>
        <dbReference type="ARBA" id="ARBA00040883"/>
    </source>
</evidence>
<comment type="caution">
    <text evidence="16">Lacks conserved residue(s) required for the propagation of feature annotation.</text>
</comment>
<evidence type="ECO:0000256" key="5">
    <source>
        <dbReference type="ARBA" id="ARBA00011738"/>
    </source>
</evidence>
<proteinExistence type="inferred from homology"/>
<evidence type="ECO:0000313" key="17">
    <source>
        <dbReference type="EMBL" id="OMH41044.1"/>
    </source>
</evidence>
<evidence type="ECO:0000256" key="8">
    <source>
        <dbReference type="ARBA" id="ARBA00022679"/>
    </source>
</evidence>
<evidence type="ECO:0000256" key="3">
    <source>
        <dbReference type="ARBA" id="ARBA00004496"/>
    </source>
</evidence>
<keyword evidence="11 16" id="KW-0067">ATP-binding</keyword>
<feature type="binding site" evidence="16">
    <location>
        <position position="79"/>
    </location>
    <ligand>
        <name>substrate</name>
    </ligand>
</feature>
<feature type="binding site" evidence="16">
    <location>
        <begin position="6"/>
        <end position="13"/>
    </location>
    <ligand>
        <name>ATP</name>
        <dbReference type="ChEBI" id="CHEBI:30616"/>
    </ligand>
</feature>
<feature type="binding site" evidence="16">
    <location>
        <position position="161"/>
    </location>
    <ligand>
        <name>substrate</name>
    </ligand>
</feature>
<dbReference type="InterPro" id="IPR043129">
    <property type="entry name" value="ATPase_NBD"/>
</dbReference>
<evidence type="ECO:0000256" key="13">
    <source>
        <dbReference type="ARBA" id="ARBA00022993"/>
    </source>
</evidence>
<dbReference type="NCBIfam" id="TIGR00671">
    <property type="entry name" value="baf"/>
    <property type="match status" value="1"/>
</dbReference>
<evidence type="ECO:0000256" key="2">
    <source>
        <dbReference type="ARBA" id="ARBA00001958"/>
    </source>
</evidence>
<dbReference type="AlphaFoldDB" id="A0A1R1MMX9"/>
<evidence type="ECO:0000256" key="14">
    <source>
        <dbReference type="ARBA" id="ARBA00038036"/>
    </source>
</evidence>
<dbReference type="PANTHER" id="PTHR34265:SF1">
    <property type="entry name" value="TYPE III PANTOTHENATE KINASE"/>
    <property type="match status" value="1"/>
</dbReference>
<evidence type="ECO:0000256" key="4">
    <source>
        <dbReference type="ARBA" id="ARBA00005225"/>
    </source>
</evidence>
<dbReference type="SUPFAM" id="SSF53067">
    <property type="entry name" value="Actin-like ATPase domain"/>
    <property type="match status" value="2"/>
</dbReference>
<dbReference type="Gene3D" id="3.30.420.40">
    <property type="match status" value="2"/>
</dbReference>
<keyword evidence="9 16" id="KW-0547">Nucleotide-binding</keyword>
<dbReference type="Proteomes" id="UP000187408">
    <property type="component" value="Unassembled WGS sequence"/>
</dbReference>
<dbReference type="Pfam" id="PF03309">
    <property type="entry name" value="Pan_kinase"/>
    <property type="match status" value="1"/>
</dbReference>
<accession>A0A1R1MMX9</accession>
<dbReference type="GO" id="GO:0005524">
    <property type="term" value="F:ATP binding"/>
    <property type="evidence" value="ECO:0007669"/>
    <property type="project" value="UniProtKB-UniRule"/>
</dbReference>
<dbReference type="CDD" id="cd24015">
    <property type="entry name" value="ASKHA_NBD_PanK-III"/>
    <property type="match status" value="1"/>
</dbReference>
<dbReference type="EC" id="2.7.1.33" evidence="6 16"/>
<keyword evidence="8 16" id="KW-0808">Transferase</keyword>
<dbReference type="HAMAP" id="MF_01274">
    <property type="entry name" value="Pantothen_kinase_3"/>
    <property type="match status" value="1"/>
</dbReference>
<evidence type="ECO:0000256" key="1">
    <source>
        <dbReference type="ARBA" id="ARBA00001206"/>
    </source>
</evidence>
<keyword evidence="10 16" id="KW-0418">Kinase</keyword>
<comment type="catalytic activity">
    <reaction evidence="1 16">
        <text>(R)-pantothenate + ATP = (R)-4'-phosphopantothenate + ADP + H(+)</text>
        <dbReference type="Rhea" id="RHEA:16373"/>
        <dbReference type="ChEBI" id="CHEBI:10986"/>
        <dbReference type="ChEBI" id="CHEBI:15378"/>
        <dbReference type="ChEBI" id="CHEBI:29032"/>
        <dbReference type="ChEBI" id="CHEBI:30616"/>
        <dbReference type="ChEBI" id="CHEBI:456216"/>
        <dbReference type="EC" id="2.7.1.33"/>
    </reaction>
</comment>
<dbReference type="GO" id="GO:0015937">
    <property type="term" value="P:coenzyme A biosynthetic process"/>
    <property type="evidence" value="ECO:0007669"/>
    <property type="project" value="UniProtKB-UniRule"/>
</dbReference>
<evidence type="ECO:0000256" key="16">
    <source>
        <dbReference type="HAMAP-Rule" id="MF_01274"/>
    </source>
</evidence>
<evidence type="ECO:0000256" key="6">
    <source>
        <dbReference type="ARBA" id="ARBA00012102"/>
    </source>
</evidence>
<comment type="similarity">
    <text evidence="14 16">Belongs to the type III pantothenate kinase family.</text>
</comment>
<evidence type="ECO:0000313" key="18">
    <source>
        <dbReference type="Proteomes" id="UP000187408"/>
    </source>
</evidence>
<dbReference type="UniPathway" id="UPA00241">
    <property type="reaction ID" value="UER00352"/>
</dbReference>